<evidence type="ECO:0000256" key="1">
    <source>
        <dbReference type="SAM" id="MobiDB-lite"/>
    </source>
</evidence>
<evidence type="ECO:0000313" key="2">
    <source>
        <dbReference type="EMBL" id="VDD78888.1"/>
    </source>
</evidence>
<feature type="region of interest" description="Disordered" evidence="1">
    <location>
        <begin position="220"/>
        <end position="242"/>
    </location>
</feature>
<organism evidence="4">
    <name type="scientific">Mesocestoides corti</name>
    <name type="common">Flatworm</name>
    <dbReference type="NCBI Taxonomy" id="53468"/>
    <lineage>
        <taxon>Eukaryota</taxon>
        <taxon>Metazoa</taxon>
        <taxon>Spiralia</taxon>
        <taxon>Lophotrochozoa</taxon>
        <taxon>Platyhelminthes</taxon>
        <taxon>Cestoda</taxon>
        <taxon>Eucestoda</taxon>
        <taxon>Cyclophyllidea</taxon>
        <taxon>Mesocestoididae</taxon>
        <taxon>Mesocestoides</taxon>
    </lineage>
</organism>
<sequence>MQVYAKKLPLSPPTHSKALRTPTHAHYMPPPTAPATIALTQPAALAHENYQYHLLTLDAGVHPPPPSLAPTPSPSSCTSSVQSTALRCPKEAKAVVTCTWEHSQSLNALQEVVAVAKNKTRGNTLDRTPTTKLINLQLLVGIRRLRHYGAVSTTPTDAVSLGTENAPLPRHATPRHSTKSLWSPAEPVILPSHNTTTTMSTSRMSHCSIQSVTEITKEKWKKKTLKKTQQTHPPKPPNHNIK</sequence>
<dbReference type="EMBL" id="UXSR01002603">
    <property type="protein sequence ID" value="VDD78888.1"/>
    <property type="molecule type" value="Genomic_DNA"/>
</dbReference>
<accession>A0A0R3UD92</accession>
<dbReference type="WBParaSite" id="MCOS_0000489001-mRNA-1">
    <property type="protein sequence ID" value="MCOS_0000489001-mRNA-1"/>
    <property type="gene ID" value="MCOS_0000489001"/>
</dbReference>
<protein>
    <submittedName>
        <fullName evidence="2 4">Uncharacterized protein</fullName>
    </submittedName>
</protein>
<evidence type="ECO:0000313" key="3">
    <source>
        <dbReference type="Proteomes" id="UP000267029"/>
    </source>
</evidence>
<keyword evidence="3" id="KW-1185">Reference proteome</keyword>
<name>A0A0R3UD92_MESCO</name>
<reference evidence="2 3" key="2">
    <citation type="submission" date="2018-10" db="EMBL/GenBank/DDBJ databases">
        <authorList>
            <consortium name="Pathogen Informatics"/>
        </authorList>
    </citation>
    <scope>NUCLEOTIDE SEQUENCE [LARGE SCALE GENOMIC DNA]</scope>
</reference>
<proteinExistence type="predicted"/>
<reference evidence="4" key="1">
    <citation type="submission" date="2017-02" db="UniProtKB">
        <authorList>
            <consortium name="WormBaseParasite"/>
        </authorList>
    </citation>
    <scope>IDENTIFICATION</scope>
</reference>
<feature type="compositionally biased region" description="Pro residues" evidence="1">
    <location>
        <begin position="233"/>
        <end position="242"/>
    </location>
</feature>
<dbReference type="AlphaFoldDB" id="A0A0R3UD92"/>
<dbReference type="Proteomes" id="UP000267029">
    <property type="component" value="Unassembled WGS sequence"/>
</dbReference>
<feature type="region of interest" description="Disordered" evidence="1">
    <location>
        <begin position="160"/>
        <end position="180"/>
    </location>
</feature>
<gene>
    <name evidence="2" type="ORF">MCOS_LOCUS4891</name>
</gene>
<evidence type="ECO:0000313" key="4">
    <source>
        <dbReference type="WBParaSite" id="MCOS_0000489001-mRNA-1"/>
    </source>
</evidence>